<dbReference type="Gene3D" id="2.60.40.10">
    <property type="entry name" value="Immunoglobulins"/>
    <property type="match status" value="1"/>
</dbReference>
<protein>
    <submittedName>
        <fullName evidence="7">Trimethyllysine dioxygenase, mitochondrial-like protein</fullName>
    </submittedName>
</protein>
<reference evidence="7" key="1">
    <citation type="journal article" date="2014" name="Nature">
        <title>Elephant shark genome provides unique insights into gnathostome evolution.</title>
        <authorList>
            <consortium name="International Elephant Shark Genome Sequencing Consortium"/>
            <person name="Venkatesh B."/>
            <person name="Lee A.P."/>
            <person name="Ravi V."/>
            <person name="Maurya A.K."/>
            <person name="Lian M.M."/>
            <person name="Swann J.B."/>
            <person name="Ohta Y."/>
            <person name="Flajnik M.F."/>
            <person name="Sutoh Y."/>
            <person name="Kasahara M."/>
            <person name="Hoon S."/>
            <person name="Gangu V."/>
            <person name="Roy S.W."/>
            <person name="Irimia M."/>
            <person name="Korzh V."/>
            <person name="Kondrychyn I."/>
            <person name="Lim Z.W."/>
            <person name="Tay B.H."/>
            <person name="Tohari S."/>
            <person name="Kong K.W."/>
            <person name="Ho S."/>
            <person name="Lorente-Galdos B."/>
            <person name="Quilez J."/>
            <person name="Marques-Bonet T."/>
            <person name="Raney B.J."/>
            <person name="Ingham P.W."/>
            <person name="Tay A."/>
            <person name="Hillier L.W."/>
            <person name="Minx P."/>
            <person name="Boehm T."/>
            <person name="Wilson R.K."/>
            <person name="Brenner S."/>
            <person name="Warren W.C."/>
        </authorList>
    </citation>
    <scope>NUCLEOTIDE SEQUENCE</scope>
    <source>
        <tissue evidence="7">Spleen</tissue>
    </source>
</reference>
<evidence type="ECO:0000313" key="7">
    <source>
        <dbReference type="EMBL" id="AFP08063.1"/>
    </source>
</evidence>
<dbReference type="SUPFAM" id="SSF48726">
    <property type="entry name" value="Immunoglobulin"/>
    <property type="match status" value="1"/>
</dbReference>
<dbReference type="InterPro" id="IPR015631">
    <property type="entry name" value="CD2/SLAM_rcpt"/>
</dbReference>
<keyword evidence="7" id="KW-0223">Dioxygenase</keyword>
<dbReference type="InterPro" id="IPR013783">
    <property type="entry name" value="Ig-like_fold"/>
</dbReference>
<dbReference type="PANTHER" id="PTHR12080">
    <property type="entry name" value="SIGNALING LYMPHOCYTIC ACTIVATION MOLECULE"/>
    <property type="match status" value="1"/>
</dbReference>
<evidence type="ECO:0000256" key="5">
    <source>
        <dbReference type="SAM" id="Phobius"/>
    </source>
</evidence>
<evidence type="ECO:0000256" key="1">
    <source>
        <dbReference type="ARBA" id="ARBA00004370"/>
    </source>
</evidence>
<dbReference type="EMBL" id="JW875546">
    <property type="protein sequence ID" value="AFP08063.1"/>
    <property type="molecule type" value="mRNA"/>
</dbReference>
<accession>V9L7I3</accession>
<dbReference type="GO" id="GO:0016020">
    <property type="term" value="C:membrane"/>
    <property type="evidence" value="ECO:0007669"/>
    <property type="project" value="UniProtKB-SubCell"/>
</dbReference>
<dbReference type="AlphaFoldDB" id="V9L7I3"/>
<name>V9L7I3_CALMI</name>
<dbReference type="GO" id="GO:0051213">
    <property type="term" value="F:dioxygenase activity"/>
    <property type="evidence" value="ECO:0007669"/>
    <property type="project" value="UniProtKB-KW"/>
</dbReference>
<proteinExistence type="evidence at transcript level"/>
<organism evidence="7">
    <name type="scientific">Callorhinchus milii</name>
    <name type="common">Ghost shark</name>
    <dbReference type="NCBI Taxonomy" id="7868"/>
    <lineage>
        <taxon>Eukaryota</taxon>
        <taxon>Metazoa</taxon>
        <taxon>Chordata</taxon>
        <taxon>Craniata</taxon>
        <taxon>Vertebrata</taxon>
        <taxon>Chondrichthyes</taxon>
        <taxon>Holocephali</taxon>
        <taxon>Chimaeriformes</taxon>
        <taxon>Callorhinchidae</taxon>
        <taxon>Callorhinchus</taxon>
    </lineage>
</organism>
<dbReference type="InterPro" id="IPR036179">
    <property type="entry name" value="Ig-like_dom_sf"/>
</dbReference>
<feature type="domain" description="Immunoglobulin" evidence="6">
    <location>
        <begin position="70"/>
        <end position="181"/>
    </location>
</feature>
<dbReference type="Pfam" id="PF07686">
    <property type="entry name" value="V-set"/>
    <property type="match status" value="1"/>
</dbReference>
<keyword evidence="2" id="KW-0732">Signal</keyword>
<evidence type="ECO:0000259" key="6">
    <source>
        <dbReference type="SMART" id="SM00409"/>
    </source>
</evidence>
<comment type="subcellular location">
    <subcellularLocation>
        <location evidence="1">Membrane</location>
    </subcellularLocation>
</comment>
<dbReference type="SMART" id="SM00409">
    <property type="entry name" value="IG"/>
    <property type="match status" value="1"/>
</dbReference>
<dbReference type="InterPro" id="IPR013106">
    <property type="entry name" value="Ig_V-set"/>
</dbReference>
<feature type="transmembrane region" description="Helical" evidence="5">
    <location>
        <begin position="206"/>
        <end position="226"/>
    </location>
</feature>
<keyword evidence="5" id="KW-1133">Transmembrane helix</keyword>
<dbReference type="PANTHER" id="PTHR12080:SF48">
    <property type="entry name" value="IMMUNOGLOBULIN SUBTYPE DOMAIN-CONTAINING PROTEIN"/>
    <property type="match status" value="1"/>
</dbReference>
<sequence length="310" mass="34500">RERERDSKSEHERASAGEGAREVIRAALHCPQLMPSMDRDRLRIPSLLSSLLILSSLPAHVSALKVTACQSTVTRFVNQDSVLPVLYEAPNGSGFLRIQWKFLSGYRTEIVMTHSLPDTAQTKGWIKPLFVPDTYTGRVTLSPENASLFIRDLRLNDTGMYRVTVTDSKKESQAYVNLTVISQQVTSAPTTDSGESRLVINETASFVTAGIALLCLSILSLFLFCLRRRRKASHLAPSVCSTVDGNSTAKTDTCTCSLTRLPHSQPSPEEVTYAEIKWMPMRRPNPETRTLRAHADCAHTEYTSIRAHTH</sequence>
<keyword evidence="4" id="KW-0325">Glycoprotein</keyword>
<evidence type="ECO:0000256" key="4">
    <source>
        <dbReference type="ARBA" id="ARBA00023180"/>
    </source>
</evidence>
<keyword evidence="3 5" id="KW-0472">Membrane</keyword>
<evidence type="ECO:0000256" key="2">
    <source>
        <dbReference type="ARBA" id="ARBA00022729"/>
    </source>
</evidence>
<keyword evidence="7" id="KW-0560">Oxidoreductase</keyword>
<feature type="non-terminal residue" evidence="7">
    <location>
        <position position="1"/>
    </location>
</feature>
<keyword evidence="5" id="KW-0812">Transmembrane</keyword>
<dbReference type="InterPro" id="IPR003599">
    <property type="entry name" value="Ig_sub"/>
</dbReference>
<evidence type="ECO:0000256" key="3">
    <source>
        <dbReference type="ARBA" id="ARBA00023136"/>
    </source>
</evidence>